<keyword evidence="8" id="KW-0170">Cobalt</keyword>
<dbReference type="PANTHER" id="PTHR32092">
    <property type="entry name" value="6-PHOSPHO-BETA-GLUCOSIDASE-RELATED"/>
    <property type="match status" value="1"/>
</dbReference>
<evidence type="ECO:0000256" key="4">
    <source>
        <dbReference type="ARBA" id="ARBA00023027"/>
    </source>
</evidence>
<dbReference type="PANTHER" id="PTHR32092:SF6">
    <property type="entry name" value="ALPHA-GALACTOSIDASE"/>
    <property type="match status" value="1"/>
</dbReference>
<dbReference type="SUPFAM" id="SSF56327">
    <property type="entry name" value="LDH C-terminal domain-like"/>
    <property type="match status" value="1"/>
</dbReference>
<dbReference type="EC" id="3.2.1.22" evidence="12"/>
<evidence type="ECO:0000256" key="6">
    <source>
        <dbReference type="ARBA" id="ARBA00023295"/>
    </source>
</evidence>
<protein>
    <submittedName>
        <fullName evidence="12">Alpha-galactosidase</fullName>
        <ecNumber evidence="12">3.2.1.22</ecNumber>
    </submittedName>
</protein>
<feature type="binding site" evidence="7">
    <location>
        <position position="147"/>
    </location>
    <ligand>
        <name>substrate</name>
    </ligand>
</feature>
<dbReference type="Pfam" id="PF02056">
    <property type="entry name" value="Glyco_hydro_4"/>
    <property type="match status" value="1"/>
</dbReference>
<dbReference type="InterPro" id="IPR015955">
    <property type="entry name" value="Lactate_DH/Glyco_Ohase_4_C"/>
</dbReference>
<dbReference type="Gene3D" id="3.40.50.720">
    <property type="entry name" value="NAD(P)-binding Rossmann-like Domain"/>
    <property type="match status" value="1"/>
</dbReference>
<dbReference type="InterPro" id="IPR036291">
    <property type="entry name" value="NAD(P)-bd_dom_sf"/>
</dbReference>
<dbReference type="Gene3D" id="3.90.110.10">
    <property type="entry name" value="Lactate dehydrogenase/glycoside hydrolase, family 4, C-terminal"/>
    <property type="match status" value="1"/>
</dbReference>
<evidence type="ECO:0000256" key="7">
    <source>
        <dbReference type="PIRSR" id="PIRSR601088-2"/>
    </source>
</evidence>
<evidence type="ECO:0000256" key="9">
    <source>
        <dbReference type="PIRSR" id="PIRSR601088-4"/>
    </source>
</evidence>
<name>A0A6B0YLM7_9CHLR</name>
<accession>A0A6B0YLM7</accession>
<keyword evidence="2 8" id="KW-0479">Metal-binding</keyword>
<dbReference type="EMBL" id="VXRG01000007">
    <property type="protein sequence ID" value="MXY91964.1"/>
    <property type="molecule type" value="Genomic_DNA"/>
</dbReference>
<keyword evidence="8" id="KW-0408">Iron</keyword>
<keyword evidence="4 10" id="KW-0520">NAD</keyword>
<keyword evidence="3 10" id="KW-0378">Hydrolase</keyword>
<evidence type="ECO:0000313" key="12">
    <source>
        <dbReference type="EMBL" id="MXY91964.1"/>
    </source>
</evidence>
<dbReference type="GO" id="GO:0004557">
    <property type="term" value="F:alpha-galactosidase activity"/>
    <property type="evidence" value="ECO:0007669"/>
    <property type="project" value="UniProtKB-EC"/>
</dbReference>
<keyword evidence="5 8" id="KW-0464">Manganese</keyword>
<evidence type="ECO:0000256" key="8">
    <source>
        <dbReference type="PIRSR" id="PIRSR601088-3"/>
    </source>
</evidence>
<reference evidence="12" key="1">
    <citation type="submission" date="2019-09" db="EMBL/GenBank/DDBJ databases">
        <title>Characterisation of the sponge microbiome using genome-centric metagenomics.</title>
        <authorList>
            <person name="Engelberts J.P."/>
            <person name="Robbins S.J."/>
            <person name="De Goeij J.M."/>
            <person name="Aranda M."/>
            <person name="Bell S.C."/>
            <person name="Webster N.S."/>
        </authorList>
    </citation>
    <scope>NUCLEOTIDE SEQUENCE</scope>
    <source>
        <strain evidence="12">SB0664_bin_27</strain>
    </source>
</reference>
<keyword evidence="6 10" id="KW-0326">Glycosidase</keyword>
<feature type="binding site" evidence="8">
    <location>
        <position position="168"/>
    </location>
    <ligand>
        <name>Mn(2+)</name>
        <dbReference type="ChEBI" id="CHEBI:29035"/>
    </ligand>
</feature>
<dbReference type="Pfam" id="PF11975">
    <property type="entry name" value="Glyco_hydro_4C"/>
    <property type="match status" value="1"/>
</dbReference>
<dbReference type="NCBIfam" id="NF011657">
    <property type="entry name" value="PRK15076.1"/>
    <property type="match status" value="1"/>
</dbReference>
<dbReference type="InterPro" id="IPR001088">
    <property type="entry name" value="Glyco_hydro_4"/>
</dbReference>
<comment type="cofactor">
    <cofactor evidence="10">
        <name>NAD(+)</name>
        <dbReference type="ChEBI" id="CHEBI:57540"/>
    </cofactor>
    <text evidence="10">Binds 1 NAD(+) per subunit.</text>
</comment>
<comment type="caution">
    <text evidence="12">The sequence shown here is derived from an EMBL/GenBank/DDBJ whole genome shotgun (WGS) entry which is preliminary data.</text>
</comment>
<dbReference type="SUPFAM" id="SSF51735">
    <property type="entry name" value="NAD(P)-binding Rossmann-fold domains"/>
    <property type="match status" value="1"/>
</dbReference>
<dbReference type="GO" id="GO:0005975">
    <property type="term" value="P:carbohydrate metabolic process"/>
    <property type="evidence" value="ECO:0007669"/>
    <property type="project" value="InterPro"/>
</dbReference>
<evidence type="ECO:0000256" key="10">
    <source>
        <dbReference type="RuleBase" id="RU361152"/>
    </source>
</evidence>
<evidence type="ECO:0000256" key="5">
    <source>
        <dbReference type="ARBA" id="ARBA00023211"/>
    </source>
</evidence>
<proteinExistence type="inferred from homology"/>
<feature type="domain" description="Glycosyl hydrolase family 4 C-terminal" evidence="11">
    <location>
        <begin position="193"/>
        <end position="414"/>
    </location>
</feature>
<evidence type="ECO:0000256" key="2">
    <source>
        <dbReference type="ARBA" id="ARBA00022723"/>
    </source>
</evidence>
<comment type="similarity">
    <text evidence="1 10">Belongs to the glycosyl hydrolase 4 family.</text>
</comment>
<dbReference type="GO" id="GO:0016616">
    <property type="term" value="F:oxidoreductase activity, acting on the CH-OH group of donors, NAD or NADP as acceptor"/>
    <property type="evidence" value="ECO:0007669"/>
    <property type="project" value="InterPro"/>
</dbReference>
<dbReference type="CDD" id="cd05297">
    <property type="entry name" value="GH4_alpha_glucosidase_galactosidase"/>
    <property type="match status" value="1"/>
</dbReference>
<dbReference type="PRINTS" id="PR00732">
    <property type="entry name" value="GLHYDRLASE4"/>
</dbReference>
<evidence type="ECO:0000256" key="1">
    <source>
        <dbReference type="ARBA" id="ARBA00010141"/>
    </source>
</evidence>
<dbReference type="GO" id="GO:0046872">
    <property type="term" value="F:metal ion binding"/>
    <property type="evidence" value="ECO:0007669"/>
    <property type="project" value="UniProtKB-KW"/>
</dbReference>
<organism evidence="12">
    <name type="scientific">Caldilineaceae bacterium SB0664_bin_27</name>
    <dbReference type="NCBI Taxonomy" id="2605260"/>
    <lineage>
        <taxon>Bacteria</taxon>
        <taxon>Bacillati</taxon>
        <taxon>Chloroflexota</taxon>
        <taxon>Caldilineae</taxon>
        <taxon>Caldilineales</taxon>
        <taxon>Caldilineaceae</taxon>
    </lineage>
</organism>
<sequence>MTKITFIGAGSFGFTRKLVKDVLTFPLLEDATICLMDIDPSKLNYIEQAVRRIIREGGYPASVETTVSREEALEGADYVIVTILVGQTDVWRTDIEIPKKYGIDTNIGDTRGPSGIFRSMRTTPVMVDIARDMERLCPDAVMLNYTNPMVINCRAIQKETAIVATGLCHSVQGTASMLARWIGAPVDEITYTCAGINHMAWYLTYEWNGEDAYPLIRKAITERAEVYNEEQVRNEMFLHLDYYPTESSGHHSEYNPWFRKRPDLIEKYCTHGTGWNPGEYAYVLKHYSAREDDWEEQIRAWLDDEAPLNLTRGYEYAAYIINALEGGDPFQFNGNMPNGDSATPLVDNLPVEACVEIPVWASNKGLESVRVGPLPASVAMLTGLSAQIEEMAVEGIIEGDPRKIFQAILHDPLTTAVLSMAEIRDMVNEMFAANIEHLPTFSNYEVEGDRPMRLLNESKPEPVSAD</sequence>
<feature type="binding site" evidence="8">
    <location>
        <position position="198"/>
    </location>
    <ligand>
        <name>Mn(2+)</name>
        <dbReference type="ChEBI" id="CHEBI:29035"/>
    </ligand>
</feature>
<dbReference type="AlphaFoldDB" id="A0A6B0YLM7"/>
<feature type="site" description="Increases basicity of active site Tyr" evidence="9">
    <location>
        <position position="109"/>
    </location>
</feature>
<gene>
    <name evidence="12" type="primary">melA</name>
    <name evidence="12" type="ORF">F4Y42_00775</name>
</gene>
<keyword evidence="8" id="KW-0533">Nickel</keyword>
<dbReference type="InterPro" id="IPR022616">
    <property type="entry name" value="Glyco_hydro_4_C"/>
</dbReference>
<evidence type="ECO:0000259" key="11">
    <source>
        <dbReference type="Pfam" id="PF11975"/>
    </source>
</evidence>
<evidence type="ECO:0000256" key="3">
    <source>
        <dbReference type="ARBA" id="ARBA00022801"/>
    </source>
</evidence>